<dbReference type="EMBL" id="JACIJP010000003">
    <property type="protein sequence ID" value="MBB6124362.1"/>
    <property type="molecule type" value="Genomic_DNA"/>
</dbReference>
<reference evidence="3 4" key="1">
    <citation type="submission" date="2020-08" db="EMBL/GenBank/DDBJ databases">
        <title>Genomic Encyclopedia of Type Strains, Phase IV (KMG-IV): sequencing the most valuable type-strain genomes for metagenomic binning, comparative biology and taxonomic classification.</title>
        <authorList>
            <person name="Goeker M."/>
        </authorList>
    </citation>
    <scope>NUCLEOTIDE SEQUENCE [LARGE SCALE GENOMIC DNA]</scope>
    <source>
        <strain evidence="3 4">DSM 102255</strain>
    </source>
</reference>
<feature type="transmembrane region" description="Helical" evidence="1">
    <location>
        <begin position="51"/>
        <end position="68"/>
    </location>
</feature>
<feature type="transmembrane region" description="Helical" evidence="1">
    <location>
        <begin position="80"/>
        <end position="98"/>
    </location>
</feature>
<dbReference type="Pfam" id="PF01757">
    <property type="entry name" value="Acyl_transf_3"/>
    <property type="match status" value="1"/>
</dbReference>
<keyword evidence="1" id="KW-1133">Transmembrane helix</keyword>
<name>A0A841J1Y0_9SPHN</name>
<dbReference type="AlphaFoldDB" id="A0A841J1Y0"/>
<evidence type="ECO:0000313" key="3">
    <source>
        <dbReference type="EMBL" id="MBB6124362.1"/>
    </source>
</evidence>
<comment type="caution">
    <text evidence="3">The sequence shown here is derived from an EMBL/GenBank/DDBJ whole genome shotgun (WGS) entry which is preliminary data.</text>
</comment>
<evidence type="ECO:0000259" key="2">
    <source>
        <dbReference type="Pfam" id="PF01757"/>
    </source>
</evidence>
<dbReference type="PANTHER" id="PTHR37312:SF1">
    <property type="entry name" value="MEMBRANE-BOUND ACYLTRANSFERASE YKRP-RELATED"/>
    <property type="match status" value="1"/>
</dbReference>
<organism evidence="3 4">
    <name type="scientific">Sphingobium subterraneum</name>
    <dbReference type="NCBI Taxonomy" id="627688"/>
    <lineage>
        <taxon>Bacteria</taxon>
        <taxon>Pseudomonadati</taxon>
        <taxon>Pseudomonadota</taxon>
        <taxon>Alphaproteobacteria</taxon>
        <taxon>Sphingomonadales</taxon>
        <taxon>Sphingomonadaceae</taxon>
        <taxon>Sphingobium</taxon>
    </lineage>
</organism>
<feature type="transmembrane region" description="Helical" evidence="1">
    <location>
        <begin position="276"/>
        <end position="295"/>
    </location>
</feature>
<keyword evidence="4" id="KW-1185">Reference proteome</keyword>
<proteinExistence type="predicted"/>
<keyword evidence="1" id="KW-0472">Membrane</keyword>
<feature type="transmembrane region" description="Helical" evidence="1">
    <location>
        <begin position="214"/>
        <end position="232"/>
    </location>
</feature>
<evidence type="ECO:0000256" key="1">
    <source>
        <dbReference type="SAM" id="Phobius"/>
    </source>
</evidence>
<accession>A0A841J1Y0</accession>
<evidence type="ECO:0000313" key="4">
    <source>
        <dbReference type="Proteomes" id="UP000552700"/>
    </source>
</evidence>
<dbReference type="GO" id="GO:0016747">
    <property type="term" value="F:acyltransferase activity, transferring groups other than amino-acyl groups"/>
    <property type="evidence" value="ECO:0007669"/>
    <property type="project" value="InterPro"/>
</dbReference>
<feature type="transmembrane region" description="Helical" evidence="1">
    <location>
        <begin position="244"/>
        <end position="264"/>
    </location>
</feature>
<protein>
    <submittedName>
        <fullName evidence="3">Fucose 4-O-acetylase-like acetyltransferase</fullName>
    </submittedName>
</protein>
<feature type="transmembrane region" description="Helical" evidence="1">
    <location>
        <begin position="135"/>
        <end position="155"/>
    </location>
</feature>
<keyword evidence="1" id="KW-0812">Transmembrane</keyword>
<dbReference type="InterPro" id="IPR002656">
    <property type="entry name" value="Acyl_transf_3_dom"/>
</dbReference>
<dbReference type="Proteomes" id="UP000552700">
    <property type="component" value="Unassembled WGS sequence"/>
</dbReference>
<dbReference type="PANTHER" id="PTHR37312">
    <property type="entry name" value="MEMBRANE-BOUND ACYLTRANSFERASE YKRP-RELATED"/>
    <property type="match status" value="1"/>
</dbReference>
<dbReference type="RefSeq" id="WP_184080411.1">
    <property type="nucleotide sequence ID" value="NZ_JACIJP010000003.1"/>
</dbReference>
<feature type="transmembrane region" description="Helical" evidence="1">
    <location>
        <begin position="187"/>
        <end position="205"/>
    </location>
</feature>
<gene>
    <name evidence="3" type="ORF">FHS92_002107</name>
</gene>
<feature type="domain" description="Acyltransferase 3" evidence="2">
    <location>
        <begin position="24"/>
        <end position="310"/>
    </location>
</feature>
<feature type="transmembrane region" description="Helical" evidence="1">
    <location>
        <begin position="301"/>
        <end position="318"/>
    </location>
</feature>
<dbReference type="InterPro" id="IPR052734">
    <property type="entry name" value="Nod_factor_acetyltransferase"/>
</dbReference>
<keyword evidence="3" id="KW-0808">Transferase</keyword>
<feature type="transmembrane region" description="Helical" evidence="1">
    <location>
        <begin position="162"/>
        <end position="181"/>
    </location>
</feature>
<sequence length="331" mass="35945">MAGESTVVGSGAEAQAAVVAKRLDWVDAAKGIGIITVVIAHVWTRGPVRDFIYSFHMPLFFLLSGYMFRPRPMAQFLPRLAQGMAIPYAAFLLSLALFDWGFESLRGNHPIFRDAADALWRLTVGGSELRGPFTIFWFAPCLFFARIIQNFIAGYWPDPRDWRWCAVGLTAFVIGWALGLASDFSPLGLLSMPVAVGLLWVGALWRTVEPDRRLIAVAAMASVAVIVAGATWGPVPLNMKVGDYGVPALSLAGAVALSLALGGIARLADWNPLCALGRMSLVIMYVHVAVIHYAAPYASKPLLLLAALAFPIVLDRLFSKNATSRRLFLGQ</sequence>